<feature type="domain" description="Vacuolar protein sorting-associated protein 8 central" evidence="2">
    <location>
        <begin position="530"/>
        <end position="707"/>
    </location>
</feature>
<name>A0A1I9G226_BRUMA</name>
<accession>A0A1I9G226</accession>
<dbReference type="InterPro" id="IPR045111">
    <property type="entry name" value="Vps41/Vps8"/>
</dbReference>
<dbReference type="AlphaFoldDB" id="A0A1I9G226"/>
<dbReference type="EMBL" id="LN857010">
    <property type="protein sequence ID" value="CDQ00098.1"/>
    <property type="molecule type" value="Genomic_DNA"/>
</dbReference>
<evidence type="ECO:0000313" key="3">
    <source>
        <dbReference type="EMBL" id="CDQ00098.1"/>
    </source>
</evidence>
<dbReference type="GO" id="GO:0034058">
    <property type="term" value="P:endosomal vesicle fusion"/>
    <property type="evidence" value="ECO:0007669"/>
    <property type="project" value="TreeGrafter"/>
</dbReference>
<dbReference type="InterPro" id="IPR015943">
    <property type="entry name" value="WD40/YVTN_repeat-like_dom_sf"/>
</dbReference>
<dbReference type="Pfam" id="PF23410">
    <property type="entry name" value="Beta-prop_VPS8"/>
    <property type="match status" value="1"/>
</dbReference>
<reference evidence="3" key="2">
    <citation type="submission" date="2012-12" db="EMBL/GenBank/DDBJ databases">
        <authorList>
            <consortium name="WormBase Consortium"/>
            <person name="Ghedin E."/>
            <person name="Paulini M."/>
        </authorList>
    </citation>
    <scope>NUCLEOTIDE SEQUENCE</scope>
    <source>
        <strain evidence="3">FR3</strain>
    </source>
</reference>
<evidence type="ECO:0000256" key="1">
    <source>
        <dbReference type="ARBA" id="ARBA00009422"/>
    </source>
</evidence>
<dbReference type="InterPro" id="IPR036322">
    <property type="entry name" value="WD40_repeat_dom_sf"/>
</dbReference>
<organism evidence="3">
    <name type="scientific">Brugia malayi</name>
    <name type="common">Filarial nematode worm</name>
    <dbReference type="NCBI Taxonomy" id="6279"/>
    <lineage>
        <taxon>Eukaryota</taxon>
        <taxon>Metazoa</taxon>
        <taxon>Ecdysozoa</taxon>
        <taxon>Nematoda</taxon>
        <taxon>Chromadorea</taxon>
        <taxon>Rhabditida</taxon>
        <taxon>Spirurina</taxon>
        <taxon>Spiruromorpha</taxon>
        <taxon>Filarioidea</taxon>
        <taxon>Onchocercidae</taxon>
        <taxon>Brugia</taxon>
    </lineage>
</organism>
<dbReference type="InterPro" id="IPR025941">
    <property type="entry name" value="Vps8_central_dom"/>
</dbReference>
<dbReference type="SUPFAM" id="SSF50978">
    <property type="entry name" value="WD40 repeat-like"/>
    <property type="match status" value="1"/>
</dbReference>
<sequence>MSSIATDEDIVDRWIEIDDSISVPEQTLDEILADKILDLDEEILCGLDDEESLFTSPRQSSPTSSIPSYTLDSPLHIRELESMTYQLKTRSDSFGGRARALAVSNANVAVGTSRGLVLIFDCENQRLVQSMTTDGCPVSCLDFNKASTLLAIGYGSGLIRIFNVTMGKVIDNVSDVVQPGQGVLQILFCESDKRLACLDSGGSVYELTLPTTVRSRKTRCVFSGSHGEVVYLKLLDSDVLALLSLKKLFLVSLKKMCLIYAISFIGPANRPPLIDCQTVNVKKTSESKNTAFCLARGSRVDFYYLNYEFSSLRVLHYGELSLDFDMINLKWIESCYLIAVDDVERVHMIETMQGDIAMENIRDIQLAYATADFKGLSTGGNVSAALDYLADCVCYQSICRVEKMIFLLGQSSIYMISIRDRIMQLENLVNRGQMVSAILFALDIVMGRVVNKREGLNLRHVVSSRIPSLIQSLLALTISGPANGKVTQLVDHYKKHIQLLIRACVATSQFDLLYNTVYSCLERDTLSKAIFFDLIDEVVLDGRLENPPPALVSDYFHHLISEGNLNQFEAAVVRIPVEKQDIHFVMTTCRKNRLYDGVIYVYNKAMSDYIGPLEEIFDNLAELTDCEMLSDCEIALGNKLLLYIQCCLSARAYPIGSLPEKVAATLPLQVYRCLISYKGKNGTSASITYPYLQLLIKFDAVQFFNVIFTCSDSDIFNSEDGRLQRITEVVYQIIKSMDQSAVLFINYFTLVAYLLQKKAIFPALGTINELIEMVLSFGESVERVADAERCVVEVMKIVNGLDEMKILRQARKLPQSAHIFITLLLELQGDELSNFYSFVWNSLKRFAKIDYNQTAEIILDHFMDWLSKETLEDSDALILYYCFLARRDRGYRTLTDSEERDEQLLILAVKEAVVHNLFENLDTQLSEFLRYWLTIASRTDRCLNYTVKNGFILSSVLLLEARKLLEGAFELLEYELEKRWMKDAMLSSKYIYEAIRLANIYHEEARQGSWLFKILSRILSLPESELQEEPGVMVILNNVITAIMESGSSDAERLVDALFTHPVFRCSTYANFRSLITFMFSSCRYEDVFLKETIRCIEGETIQMLNDLIKQATRRTAGLIKSTMCISCGCSPRKSSYLYSCGHMVHMDCDSENSSHYCLCQINAFNCCNITNNLICGSSQVTRKPARVDIFSEESLKLLLGPHRLES</sequence>
<gene>
    <name evidence="3" type="primary">Bm2704</name>
    <name evidence="3" type="ORF">BM_Bm2704</name>
</gene>
<dbReference type="PANTHER" id="PTHR12616:SF8">
    <property type="entry name" value="VACUOLAR PROTEIN SORTING-ASSOCIATED PROTEIN 8 HOMOLOG"/>
    <property type="match status" value="1"/>
</dbReference>
<dbReference type="Pfam" id="PF12816">
    <property type="entry name" value="TPR_Vps8"/>
    <property type="match status" value="1"/>
</dbReference>
<evidence type="ECO:0000259" key="2">
    <source>
        <dbReference type="Pfam" id="PF12816"/>
    </source>
</evidence>
<dbReference type="Gene3D" id="2.130.10.10">
    <property type="entry name" value="YVTN repeat-like/Quinoprotein amine dehydrogenase"/>
    <property type="match status" value="1"/>
</dbReference>
<protein>
    <submittedName>
        <fullName evidence="3">Bm2704, isoform c</fullName>
    </submittedName>
</protein>
<comment type="similarity">
    <text evidence="1">Belongs to the VPS8 family.</text>
</comment>
<dbReference type="GO" id="GO:0005770">
    <property type="term" value="C:late endosome"/>
    <property type="evidence" value="ECO:0007669"/>
    <property type="project" value="TreeGrafter"/>
</dbReference>
<reference evidence="3" key="1">
    <citation type="journal article" date="2007" name="Science">
        <title>Draft genome of the filarial nematode parasite Brugia malayi.</title>
        <authorList>
            <person name="Ghedin E."/>
            <person name="Wang S."/>
            <person name="Spiro D."/>
            <person name="Caler E."/>
            <person name="Zhao Q."/>
            <person name="Crabtree J."/>
            <person name="Allen J.E."/>
            <person name="Delcher A.L."/>
            <person name="Guiliano D.B."/>
            <person name="Miranda-Saavedra D."/>
            <person name="Angiuoli S.V."/>
            <person name="Creasy T."/>
            <person name="Amedeo P."/>
            <person name="Haas B."/>
            <person name="El-Sayed N.M."/>
            <person name="Wortman J.R."/>
            <person name="Feldblyum T."/>
            <person name="Tallon L."/>
            <person name="Schatz M."/>
            <person name="Shumway M."/>
            <person name="Koo H."/>
            <person name="Salzberg S.L."/>
            <person name="Schobel S."/>
            <person name="Pertea M."/>
            <person name="Pop M."/>
            <person name="White O."/>
            <person name="Barton G.J."/>
            <person name="Carlow C.K."/>
            <person name="Crawford M.J."/>
            <person name="Daub J."/>
            <person name="Dimmic M.W."/>
            <person name="Estes C.F."/>
            <person name="Foster J.M."/>
            <person name="Ganatra M."/>
            <person name="Gregory W.F."/>
            <person name="Johnson N.M."/>
            <person name="Jin J."/>
            <person name="Komuniecki R."/>
            <person name="Korf I."/>
            <person name="Kumar S."/>
            <person name="Laney S."/>
            <person name="Li B.W."/>
            <person name="Li W."/>
            <person name="Lindblom T.H."/>
            <person name="Lustigman S."/>
            <person name="Ma D."/>
            <person name="Maina C.V."/>
            <person name="Martin D.M."/>
            <person name="McCarter J.P."/>
            <person name="McReynolds L."/>
            <person name="Mitreva M."/>
            <person name="Nutman T.B."/>
            <person name="Parkinson J."/>
            <person name="Peregrin-Alvarez J.M."/>
            <person name="Poole C."/>
            <person name="Ren Q."/>
            <person name="Saunders L."/>
            <person name="Sluder A.E."/>
            <person name="Smith K."/>
            <person name="Stanke M."/>
            <person name="Unnasch T.R."/>
            <person name="Ware J."/>
            <person name="Wei A.D."/>
            <person name="Weil G."/>
            <person name="Williams D.J."/>
            <person name="Zhang Y."/>
            <person name="Williams S.A."/>
            <person name="Fraser-Liggett C."/>
            <person name="Slatko B."/>
            <person name="Blaxter M.L."/>
            <person name="Scott A.L."/>
        </authorList>
    </citation>
    <scope>NUCLEOTIDE SEQUENCE</scope>
    <source>
        <strain evidence="3">FR3</strain>
    </source>
</reference>
<proteinExistence type="inferred from homology"/>
<dbReference type="PANTHER" id="PTHR12616">
    <property type="entry name" value="VACUOLAR PROTEIN SORTING VPS41"/>
    <property type="match status" value="1"/>
</dbReference>
<dbReference type="GO" id="GO:0006623">
    <property type="term" value="P:protein targeting to vacuole"/>
    <property type="evidence" value="ECO:0007669"/>
    <property type="project" value="InterPro"/>
</dbReference>
<dbReference type="GO" id="GO:0030897">
    <property type="term" value="C:HOPS complex"/>
    <property type="evidence" value="ECO:0007669"/>
    <property type="project" value="TreeGrafter"/>
</dbReference>
<dbReference type="OMA" id="RCLISYK"/>